<dbReference type="EC" id="3.5.1.28" evidence="2"/>
<dbReference type="Pfam" id="PF01520">
    <property type="entry name" value="Amidase_3"/>
    <property type="match status" value="1"/>
</dbReference>
<protein>
    <submittedName>
        <fullName evidence="2">N-acetylmuramoyl-L-alanine amidase</fullName>
        <ecNumber evidence="2">3.5.1.28</ecNumber>
    </submittedName>
</protein>
<comment type="caution">
    <text evidence="2">The sequence shown here is derived from an EMBL/GenBank/DDBJ whole genome shotgun (WGS) entry which is preliminary data.</text>
</comment>
<dbReference type="GO" id="GO:0008745">
    <property type="term" value="F:N-acetylmuramoyl-L-alanine amidase activity"/>
    <property type="evidence" value="ECO:0007669"/>
    <property type="project" value="UniProtKB-EC"/>
</dbReference>
<sequence length="106" mass="11643">MGHGSDTWENGGGKGVVRNGVVYEEHNFNSKVAVELDKLLRVNGIDTLLYQQPFSPEVGLQQRTDNYNAQGVDLVWSIHANANSSSAPEGRCAIYWYSASGVKRLC</sequence>
<dbReference type="RefSeq" id="WP_390293408.1">
    <property type="nucleotide sequence ID" value="NZ_JBHSFU010000003.1"/>
</dbReference>
<dbReference type="EMBL" id="JBHSFU010000003">
    <property type="protein sequence ID" value="MFC4557215.1"/>
    <property type="molecule type" value="Genomic_DNA"/>
</dbReference>
<name>A0ABV9DEH1_9BACI</name>
<keyword evidence="2" id="KW-0378">Hydrolase</keyword>
<dbReference type="Gene3D" id="3.40.630.40">
    <property type="entry name" value="Zn-dependent exopeptidases"/>
    <property type="match status" value="1"/>
</dbReference>
<dbReference type="InterPro" id="IPR002508">
    <property type="entry name" value="MurNAc-LAA_cat"/>
</dbReference>
<accession>A0ABV9DEH1</accession>
<keyword evidence="3" id="KW-1185">Reference proteome</keyword>
<organism evidence="2 3">
    <name type="scientific">Virgibacillus kekensis</name>
    <dbReference type="NCBI Taxonomy" id="202261"/>
    <lineage>
        <taxon>Bacteria</taxon>
        <taxon>Bacillati</taxon>
        <taxon>Bacillota</taxon>
        <taxon>Bacilli</taxon>
        <taxon>Bacillales</taxon>
        <taxon>Bacillaceae</taxon>
        <taxon>Virgibacillus</taxon>
    </lineage>
</organism>
<evidence type="ECO:0000259" key="1">
    <source>
        <dbReference type="Pfam" id="PF01520"/>
    </source>
</evidence>
<reference evidence="3" key="1">
    <citation type="journal article" date="2019" name="Int. J. Syst. Evol. Microbiol.">
        <title>The Global Catalogue of Microorganisms (GCM) 10K type strain sequencing project: providing services to taxonomists for standard genome sequencing and annotation.</title>
        <authorList>
            <consortium name="The Broad Institute Genomics Platform"/>
            <consortium name="The Broad Institute Genome Sequencing Center for Infectious Disease"/>
            <person name="Wu L."/>
            <person name="Ma J."/>
        </authorList>
    </citation>
    <scope>NUCLEOTIDE SEQUENCE [LARGE SCALE GENOMIC DNA]</scope>
    <source>
        <strain evidence="3">CGMCC 4.7426</strain>
    </source>
</reference>
<feature type="domain" description="MurNAc-LAA" evidence="1">
    <location>
        <begin position="2"/>
        <end position="95"/>
    </location>
</feature>
<proteinExistence type="predicted"/>
<dbReference type="SUPFAM" id="SSF53187">
    <property type="entry name" value="Zn-dependent exopeptidases"/>
    <property type="match status" value="1"/>
</dbReference>
<gene>
    <name evidence="2" type="ORF">ACFO3D_03185</name>
</gene>
<evidence type="ECO:0000313" key="2">
    <source>
        <dbReference type="EMBL" id="MFC4557215.1"/>
    </source>
</evidence>
<evidence type="ECO:0000313" key="3">
    <source>
        <dbReference type="Proteomes" id="UP001595989"/>
    </source>
</evidence>
<dbReference type="Proteomes" id="UP001595989">
    <property type="component" value="Unassembled WGS sequence"/>
</dbReference>